<proteinExistence type="predicted"/>
<evidence type="ECO:0000313" key="1">
    <source>
        <dbReference type="EMBL" id="TGX42543.1"/>
    </source>
</evidence>
<comment type="caution">
    <text evidence="1">The sequence shown here is derived from an EMBL/GenBank/DDBJ whole genome shotgun (WGS) entry which is preliminary data.</text>
</comment>
<evidence type="ECO:0008006" key="3">
    <source>
        <dbReference type="Google" id="ProtNLM"/>
    </source>
</evidence>
<evidence type="ECO:0000313" key="2">
    <source>
        <dbReference type="Proteomes" id="UP000309848"/>
    </source>
</evidence>
<dbReference type="EMBL" id="SRXU01000004">
    <property type="protein sequence ID" value="TGX42543.1"/>
    <property type="molecule type" value="Genomic_DNA"/>
</dbReference>
<gene>
    <name evidence="1" type="ORF">E5A74_10505</name>
</gene>
<sequence length="328" mass="37212">MANYLIARETRASISAIRPRLAHVVAYLTEIGKLDAVCEDIDEDWIDAFREWASEVPIALPNGDTRERAPGTVEASVRQLAAVINLAEANRNTLSRAKFVPKKPAEVSQTPMYRADIPTLAAMFNYCIDPKMAKGESEKLRDRRIQFREQLHRFLQISVTTWARPDAAHDVSVDSKRAQWHSASRTLNLNPKGRAQTKKYRPIIPVARQMAPLLDGHKGFYVEVASVRQAFEALQQALYLPGDREAGLKLVRRSMAQLARRRLGERDWVEGKIFLGHHRPDVSDIYAPFDPDYLSRAREVTEQIIDEIIVLAPNAFQPTGGQRRNEPR</sequence>
<organism evidence="1 2">
    <name type="scientific">Sphingomonas naasensis</name>
    <dbReference type="NCBI Taxonomy" id="1344951"/>
    <lineage>
        <taxon>Bacteria</taxon>
        <taxon>Pseudomonadati</taxon>
        <taxon>Pseudomonadota</taxon>
        <taxon>Alphaproteobacteria</taxon>
        <taxon>Sphingomonadales</taxon>
        <taxon>Sphingomonadaceae</taxon>
        <taxon>Sphingomonas</taxon>
    </lineage>
</organism>
<dbReference type="OrthoDB" id="9808346at2"/>
<dbReference type="Proteomes" id="UP000309848">
    <property type="component" value="Unassembled WGS sequence"/>
</dbReference>
<keyword evidence="2" id="KW-1185">Reference proteome</keyword>
<dbReference type="AlphaFoldDB" id="A0A4S1WIM6"/>
<reference evidence="1 2" key="1">
    <citation type="submission" date="2019-04" db="EMBL/GenBank/DDBJ databases">
        <title>Sphingomonas psychrotolerans sp. nov., isolated from soil in the Tianshan Mountains, Xinjiang, China.</title>
        <authorList>
            <person name="Luo Y."/>
            <person name="Sheng H."/>
        </authorList>
    </citation>
    <scope>NUCLEOTIDE SEQUENCE [LARGE SCALE GENOMIC DNA]</scope>
    <source>
        <strain evidence="1 2">KIS18-15</strain>
    </source>
</reference>
<name>A0A4S1WIM6_9SPHN</name>
<accession>A0A4S1WIM6</accession>
<protein>
    <recommendedName>
        <fullName evidence="3">Integrase</fullName>
    </recommendedName>
</protein>